<name>A0A443HN62_BYSSP</name>
<dbReference type="EMBL" id="RCNU01000010">
    <property type="protein sequence ID" value="RWQ93221.1"/>
    <property type="molecule type" value="Genomic_DNA"/>
</dbReference>
<sequence>MSRSFLTELSKVIIFISGLKKLSALYPRPRSIYTLPARAKWLLGKRRSSTAVAQRWQFPNKKNDVGHIGRIRGDWTFLLALRNKNKKNILKTSSSRCLRVVSRVRALVVTPIVVPSDASSDSNDVEELLRQLRGLLDEFRRLIVSLEAALR</sequence>
<evidence type="ECO:0000313" key="1">
    <source>
        <dbReference type="EMBL" id="RWQ93221.1"/>
    </source>
</evidence>
<organism evidence="1 2">
    <name type="scientific">Byssochlamys spectabilis</name>
    <name type="common">Paecilomyces variotii</name>
    <dbReference type="NCBI Taxonomy" id="264951"/>
    <lineage>
        <taxon>Eukaryota</taxon>
        <taxon>Fungi</taxon>
        <taxon>Dikarya</taxon>
        <taxon>Ascomycota</taxon>
        <taxon>Pezizomycotina</taxon>
        <taxon>Eurotiomycetes</taxon>
        <taxon>Eurotiomycetidae</taxon>
        <taxon>Eurotiales</taxon>
        <taxon>Thermoascaceae</taxon>
        <taxon>Paecilomyces</taxon>
    </lineage>
</organism>
<dbReference type="AlphaFoldDB" id="A0A443HN62"/>
<dbReference type="RefSeq" id="XP_028482866.1">
    <property type="nucleotide sequence ID" value="XM_028629157.1"/>
</dbReference>
<gene>
    <name evidence="1" type="ORF">C8Q69DRAFT_446723</name>
</gene>
<comment type="caution">
    <text evidence="1">The sequence shown here is derived from an EMBL/GenBank/DDBJ whole genome shotgun (WGS) entry which is preliminary data.</text>
</comment>
<reference evidence="1 2" key="1">
    <citation type="journal article" date="2018" name="Front. Microbiol.">
        <title>Genomic and genetic insights into a cosmopolitan fungus, Paecilomyces variotii (Eurotiales).</title>
        <authorList>
            <person name="Urquhart A.S."/>
            <person name="Mondo S.J."/>
            <person name="Makela M.R."/>
            <person name="Hane J.K."/>
            <person name="Wiebenga A."/>
            <person name="He G."/>
            <person name="Mihaltcheva S."/>
            <person name="Pangilinan J."/>
            <person name="Lipzen A."/>
            <person name="Barry K."/>
            <person name="de Vries R.P."/>
            <person name="Grigoriev I.V."/>
            <person name="Idnurm A."/>
        </authorList>
    </citation>
    <scope>NUCLEOTIDE SEQUENCE [LARGE SCALE GENOMIC DNA]</scope>
    <source>
        <strain evidence="1 2">CBS 101075</strain>
    </source>
</reference>
<dbReference type="Proteomes" id="UP000283841">
    <property type="component" value="Unassembled WGS sequence"/>
</dbReference>
<protein>
    <submittedName>
        <fullName evidence="1">Uncharacterized protein</fullName>
    </submittedName>
</protein>
<evidence type="ECO:0000313" key="2">
    <source>
        <dbReference type="Proteomes" id="UP000283841"/>
    </source>
</evidence>
<dbReference type="VEuPathDB" id="FungiDB:C8Q69DRAFT_446723"/>
<dbReference type="GeneID" id="39598434"/>
<proteinExistence type="predicted"/>
<keyword evidence="2" id="KW-1185">Reference proteome</keyword>
<accession>A0A443HN62</accession>